<sequence>MLTTTLTTTTGASPAPCGDWRVNLDVHHGRVPARPGTQPSQLLAALLAEDVPAALIDLDRSTGATTSSTLLETAVRRHPGRLWVGGRLTPRDPTVPRLLQAGAAGVLLGSTGLFPDGRLDPHAWPNFTTLARDGQLMLSVDMHEGRIITDGFTRPTQLLLSDALNALLDATGGLQPVLITDARAATQRTPPPWQTLDNIASRHPHAPLWYAGGLSNWSDLHRLWHAGWGAVVGRAYLSAPLGLSGPDGRTHCTPPGEKHT</sequence>
<evidence type="ECO:0000256" key="3">
    <source>
        <dbReference type="ARBA" id="ARBA00023102"/>
    </source>
</evidence>
<gene>
    <name evidence="6" type="ORF">HCN56_00090</name>
</gene>
<keyword evidence="7" id="KW-1185">Reference proteome</keyword>
<dbReference type="RefSeq" id="WP_167967323.1">
    <property type="nucleotide sequence ID" value="NZ_BHZG01000009.1"/>
</dbReference>
<dbReference type="SUPFAM" id="SSF51366">
    <property type="entry name" value="Ribulose-phoshate binding barrel"/>
    <property type="match status" value="1"/>
</dbReference>
<accession>A0A7X6HX02</accession>
<name>A0A7X6HX02_9ACTN</name>
<protein>
    <submittedName>
        <fullName evidence="6">Uncharacterized protein</fullName>
    </submittedName>
</protein>
<dbReference type="Proteomes" id="UP000578686">
    <property type="component" value="Unassembled WGS sequence"/>
</dbReference>
<dbReference type="Pfam" id="PF00977">
    <property type="entry name" value="His_biosynth"/>
    <property type="match status" value="1"/>
</dbReference>
<comment type="caution">
    <text evidence="6">The sequence shown here is derived from an EMBL/GenBank/DDBJ whole genome shotgun (WGS) entry which is preliminary data.</text>
</comment>
<reference evidence="6 7" key="1">
    <citation type="submission" date="2020-03" db="EMBL/GenBank/DDBJ databases">
        <title>Draft genome of Streptomyces sp. ventii, isolated from the Axial Seamount in the Pacific Ocean, and resequencing of the two type strains Streptomyces lonarensis strain NCL 716 and Streptomyces bohaiensis strain 11A07.</title>
        <authorList>
            <person name="Loughran R.M."/>
            <person name="Pfannmuller K.M."/>
            <person name="Wasson B.J."/>
            <person name="Deadmond M.C."/>
            <person name="Paddock B.E."/>
            <person name="Koyack M.J."/>
            <person name="Gallegos D.A."/>
            <person name="Mitchell E.A."/>
            <person name="Ushijima B."/>
            <person name="Saw J.H."/>
            <person name="Mcphail K.L."/>
            <person name="Videau P."/>
        </authorList>
    </citation>
    <scope>NUCLEOTIDE SEQUENCE [LARGE SCALE GENOMIC DNA]</scope>
    <source>
        <strain evidence="6 7">NCL716</strain>
    </source>
</reference>
<organism evidence="6 7">
    <name type="scientific">Streptomyces lonarensis</name>
    <dbReference type="NCBI Taxonomy" id="700599"/>
    <lineage>
        <taxon>Bacteria</taxon>
        <taxon>Bacillati</taxon>
        <taxon>Actinomycetota</taxon>
        <taxon>Actinomycetes</taxon>
        <taxon>Kitasatosporales</taxon>
        <taxon>Streptomycetaceae</taxon>
        <taxon>Streptomyces</taxon>
    </lineage>
</organism>
<proteinExistence type="inferred from homology"/>
<evidence type="ECO:0000313" key="7">
    <source>
        <dbReference type="Proteomes" id="UP000578686"/>
    </source>
</evidence>
<comment type="similarity">
    <text evidence="1 5">Belongs to the HisA/HisF family.</text>
</comment>
<dbReference type="Gene3D" id="3.20.20.70">
    <property type="entry name" value="Aldolase class I"/>
    <property type="match status" value="1"/>
</dbReference>
<dbReference type="GO" id="GO:0000105">
    <property type="term" value="P:L-histidine biosynthetic process"/>
    <property type="evidence" value="ECO:0007669"/>
    <property type="project" value="UniProtKB-KW"/>
</dbReference>
<evidence type="ECO:0000256" key="4">
    <source>
        <dbReference type="ARBA" id="ARBA00029440"/>
    </source>
</evidence>
<evidence type="ECO:0000256" key="5">
    <source>
        <dbReference type="RuleBase" id="RU003657"/>
    </source>
</evidence>
<evidence type="ECO:0000256" key="1">
    <source>
        <dbReference type="ARBA" id="ARBA00009667"/>
    </source>
</evidence>
<dbReference type="AlphaFoldDB" id="A0A7X6HX02"/>
<evidence type="ECO:0000313" key="6">
    <source>
        <dbReference type="EMBL" id="NJQ04018.1"/>
    </source>
</evidence>
<dbReference type="EMBL" id="JAAVJD010000001">
    <property type="protein sequence ID" value="NJQ04018.1"/>
    <property type="molecule type" value="Genomic_DNA"/>
</dbReference>
<comment type="pathway">
    <text evidence="4">Amino-acid biosynthesis.</text>
</comment>
<evidence type="ECO:0000256" key="2">
    <source>
        <dbReference type="ARBA" id="ARBA00022605"/>
    </source>
</evidence>
<dbReference type="InterPro" id="IPR013785">
    <property type="entry name" value="Aldolase_TIM"/>
</dbReference>
<keyword evidence="3 5" id="KW-0368">Histidine biosynthesis</keyword>
<dbReference type="InterPro" id="IPR006062">
    <property type="entry name" value="His_biosynth"/>
</dbReference>
<dbReference type="InterPro" id="IPR011060">
    <property type="entry name" value="RibuloseP-bd_barrel"/>
</dbReference>
<keyword evidence="2 5" id="KW-0028">Amino-acid biosynthesis</keyword>